<evidence type="ECO:0000313" key="5">
    <source>
        <dbReference type="Proteomes" id="UP000248311"/>
    </source>
</evidence>
<evidence type="ECO:0000259" key="3">
    <source>
        <dbReference type="Pfam" id="PF00437"/>
    </source>
</evidence>
<name>A0A318SSS0_9RHOB</name>
<dbReference type="Proteomes" id="UP000248311">
    <property type="component" value="Unassembled WGS sequence"/>
</dbReference>
<dbReference type="PANTHER" id="PTHR30486">
    <property type="entry name" value="TWITCHING MOTILITY PROTEIN PILT"/>
    <property type="match status" value="1"/>
</dbReference>
<reference evidence="4 5" key="1">
    <citation type="submission" date="2018-06" db="EMBL/GenBank/DDBJ databases">
        <title>Genomic Encyclopedia of Type Strains, Phase III (KMG-III): the genomes of soil and plant-associated and newly described type strains.</title>
        <authorList>
            <person name="Whitman W."/>
        </authorList>
    </citation>
    <scope>NUCLEOTIDE SEQUENCE [LARGE SCALE GENOMIC DNA]</scope>
    <source>
        <strain evidence="4 5">CECT 9025</strain>
    </source>
</reference>
<sequence>MSMFSKYKRPAESQEQEPEAEAGPVVPSHPQPQPGPPARPKAAAPRTPRAAPIEAPQPAPRPESAGKMLRRDSAARKPAEASPADRGKRRRERLADIKLDLHRALLDNLNLAALERASESDLKAEIAAITDETLQEKEIVLNREERQALNQDLYDEVTGLGPLEPLLKDDSVNDILVNGPHQVFVERNGRLEISDISFKDERHLLRIIDKIVSAVGRRVDESNPYVDARLADGSRFNAMVSPIAVDGSMVSIRKFKKEKLGIEDLVRYGAFTEAMATYLEAAVATRLNIIVSGGTGSGKTTALNALSSFIDDSERILTIEDTAELQLQQTHVGRMESRPANVEGRGAISQRDCLRNALRMRPDRIIVGETRGEEVIDMLQAMNTGHDGSMTTIHANSARDGISRLENMVAMAGIDMPTKALRSQIASAVHVIVQVSRLQDGSRRMTSITEITGMEGDVISMQEVFRYQRDGLTPDNKIIGHFTATGVRSHFSERFRLWGHDLPGSVYEPSER</sequence>
<dbReference type="FunFam" id="3.40.50.300:FF:000521">
    <property type="entry name" value="Type II secretion system protein E"/>
    <property type="match status" value="1"/>
</dbReference>
<dbReference type="InterPro" id="IPR050921">
    <property type="entry name" value="T4SS_GSP_E_ATPase"/>
</dbReference>
<evidence type="ECO:0000256" key="1">
    <source>
        <dbReference type="ARBA" id="ARBA00006611"/>
    </source>
</evidence>
<evidence type="ECO:0000313" key="4">
    <source>
        <dbReference type="EMBL" id="PYE84981.1"/>
    </source>
</evidence>
<evidence type="ECO:0000256" key="2">
    <source>
        <dbReference type="SAM" id="MobiDB-lite"/>
    </source>
</evidence>
<feature type="domain" description="Bacterial type II secretion system protein E" evidence="3">
    <location>
        <begin position="158"/>
        <end position="437"/>
    </location>
</feature>
<feature type="compositionally biased region" description="Low complexity" evidence="2">
    <location>
        <begin position="40"/>
        <end position="54"/>
    </location>
</feature>
<feature type="compositionally biased region" description="Pro residues" evidence="2">
    <location>
        <begin position="27"/>
        <end position="39"/>
    </location>
</feature>
<keyword evidence="5" id="KW-1185">Reference proteome</keyword>
<dbReference type="AlphaFoldDB" id="A0A318SSS0"/>
<dbReference type="InterPro" id="IPR027417">
    <property type="entry name" value="P-loop_NTPase"/>
</dbReference>
<dbReference type="PANTHER" id="PTHR30486:SF15">
    <property type="entry name" value="TYPE II_IV SECRETION SYSTEM ATPASE"/>
    <property type="match status" value="1"/>
</dbReference>
<comment type="similarity">
    <text evidence="1">Belongs to the GSP E family.</text>
</comment>
<gene>
    <name evidence="4" type="ORF">DFP88_102786</name>
</gene>
<dbReference type="Gene3D" id="3.40.50.300">
    <property type="entry name" value="P-loop containing nucleotide triphosphate hydrolases"/>
    <property type="match status" value="1"/>
</dbReference>
<proteinExistence type="inferred from homology"/>
<protein>
    <submittedName>
        <fullName evidence="4">Pilus assembly protein CpaF</fullName>
    </submittedName>
</protein>
<feature type="compositionally biased region" description="Basic and acidic residues" evidence="2">
    <location>
        <begin position="69"/>
        <end position="86"/>
    </location>
</feature>
<accession>A0A318SSS0</accession>
<dbReference type="SUPFAM" id="SSF52540">
    <property type="entry name" value="P-loop containing nucleoside triphosphate hydrolases"/>
    <property type="match status" value="1"/>
</dbReference>
<dbReference type="GO" id="GO:0016887">
    <property type="term" value="F:ATP hydrolysis activity"/>
    <property type="evidence" value="ECO:0007669"/>
    <property type="project" value="InterPro"/>
</dbReference>
<dbReference type="Gene3D" id="3.30.450.380">
    <property type="match status" value="1"/>
</dbReference>
<dbReference type="EMBL" id="QJTE01000002">
    <property type="protein sequence ID" value="PYE84981.1"/>
    <property type="molecule type" value="Genomic_DNA"/>
</dbReference>
<feature type="region of interest" description="Disordered" evidence="2">
    <location>
        <begin position="1"/>
        <end position="91"/>
    </location>
</feature>
<dbReference type="Pfam" id="PF00437">
    <property type="entry name" value="T2SSE"/>
    <property type="match status" value="1"/>
</dbReference>
<organism evidence="4 5">
    <name type="scientific">Pseudoroseicyclus aestuarii</name>
    <dbReference type="NCBI Taxonomy" id="1795041"/>
    <lineage>
        <taxon>Bacteria</taxon>
        <taxon>Pseudomonadati</taxon>
        <taxon>Pseudomonadota</taxon>
        <taxon>Alphaproteobacteria</taxon>
        <taxon>Rhodobacterales</taxon>
        <taxon>Paracoccaceae</taxon>
        <taxon>Pseudoroseicyclus</taxon>
    </lineage>
</organism>
<comment type="caution">
    <text evidence="4">The sequence shown here is derived from an EMBL/GenBank/DDBJ whole genome shotgun (WGS) entry which is preliminary data.</text>
</comment>
<dbReference type="InterPro" id="IPR001482">
    <property type="entry name" value="T2SS/T4SS_dom"/>
</dbReference>
<dbReference type="CDD" id="cd01130">
    <property type="entry name" value="VirB11-like_ATPase"/>
    <property type="match status" value="1"/>
</dbReference>